<keyword evidence="1" id="KW-0175">Coiled coil</keyword>
<protein>
    <recommendedName>
        <fullName evidence="4">ATPase</fullName>
    </recommendedName>
</protein>
<accession>A0ABV1BNC0</accession>
<organism evidence="2 3">
    <name type="scientific">Faecalibacterium faecis</name>
    <dbReference type="NCBI Taxonomy" id="3133157"/>
    <lineage>
        <taxon>Bacteria</taxon>
        <taxon>Bacillati</taxon>
        <taxon>Bacillota</taxon>
        <taxon>Clostridia</taxon>
        <taxon>Eubacteriales</taxon>
        <taxon>Oscillospiraceae</taxon>
        <taxon>Faecalibacterium</taxon>
    </lineage>
</organism>
<dbReference type="EMBL" id="JBBMEP010000012">
    <property type="protein sequence ID" value="MEQ2377276.1"/>
    <property type="molecule type" value="Genomic_DNA"/>
</dbReference>
<dbReference type="Proteomes" id="UP001496146">
    <property type="component" value="Unassembled WGS sequence"/>
</dbReference>
<evidence type="ECO:0008006" key="4">
    <source>
        <dbReference type="Google" id="ProtNLM"/>
    </source>
</evidence>
<gene>
    <name evidence="2" type="ORF">WMO17_07885</name>
</gene>
<comment type="caution">
    <text evidence="2">The sequence shown here is derived from an EMBL/GenBank/DDBJ whole genome shotgun (WGS) entry which is preliminary data.</text>
</comment>
<evidence type="ECO:0000313" key="3">
    <source>
        <dbReference type="Proteomes" id="UP001496146"/>
    </source>
</evidence>
<proteinExistence type="predicted"/>
<reference evidence="2 3" key="1">
    <citation type="submission" date="2024-03" db="EMBL/GenBank/DDBJ databases">
        <title>Human intestinal bacterial collection.</title>
        <authorList>
            <person name="Pauvert C."/>
            <person name="Hitch T.C.A."/>
            <person name="Clavel T."/>
        </authorList>
    </citation>
    <scope>NUCLEOTIDE SEQUENCE [LARGE SCALE GENOMIC DNA]</scope>
    <source>
        <strain evidence="2 3">CLA-JM-H7-B</strain>
    </source>
</reference>
<feature type="coiled-coil region" evidence="1">
    <location>
        <begin position="36"/>
        <end position="103"/>
    </location>
</feature>
<evidence type="ECO:0000313" key="2">
    <source>
        <dbReference type="EMBL" id="MEQ2377276.1"/>
    </source>
</evidence>
<evidence type="ECO:0000256" key="1">
    <source>
        <dbReference type="SAM" id="Coils"/>
    </source>
</evidence>
<sequence length="175" mass="20171">MHILDEIIDKMVRQIFSRLRGIPKEQLITSRYAKETAERKNHLQALQAERDKAEKDLLALKTEILAVIKGESAFPKDTLAEMIAAQEKKHTELDTLCEEASAELERNAELMANVSQLYEELISYADLYDSASFEAKKMIVSQLIRRVEVYRGYQIHVDFNFDLAQYLENSDELAC</sequence>
<name>A0ABV1BNC0_9FIRM</name>
<dbReference type="RefSeq" id="WP_349137844.1">
    <property type="nucleotide sequence ID" value="NZ_JBBMEP010000012.1"/>
</dbReference>
<keyword evidence="3" id="KW-1185">Reference proteome</keyword>